<dbReference type="EMBL" id="JALNTZ010000005">
    <property type="protein sequence ID" value="KAJ3652348.1"/>
    <property type="molecule type" value="Genomic_DNA"/>
</dbReference>
<evidence type="ECO:0000313" key="1">
    <source>
        <dbReference type="EMBL" id="KAJ3652348.1"/>
    </source>
</evidence>
<reference evidence="1" key="1">
    <citation type="journal article" date="2023" name="G3 (Bethesda)">
        <title>Whole genome assemblies of Zophobas morio and Tenebrio molitor.</title>
        <authorList>
            <person name="Kaur S."/>
            <person name="Stinson S.A."/>
            <person name="diCenzo G.C."/>
        </authorList>
    </citation>
    <scope>NUCLEOTIDE SEQUENCE</scope>
    <source>
        <strain evidence="1">QUZm001</strain>
    </source>
</reference>
<accession>A0AA38I6W8</accession>
<proteinExistence type="predicted"/>
<dbReference type="Proteomes" id="UP001168821">
    <property type="component" value="Unassembled WGS sequence"/>
</dbReference>
<sequence length="93" mass="10775">MAYYRNGVFEDGAWHYLIHACMNEFLATFPQFDANNSTLKKHIRDLVNRFTQTGTVHEGKSSERPGVFEDIFQNDGRKSKNFYACVRSLLIIP</sequence>
<evidence type="ECO:0000313" key="2">
    <source>
        <dbReference type="Proteomes" id="UP001168821"/>
    </source>
</evidence>
<dbReference type="AlphaFoldDB" id="A0AA38I6W8"/>
<name>A0AA38I6W8_9CUCU</name>
<gene>
    <name evidence="1" type="ORF">Zmor_018323</name>
</gene>
<comment type="caution">
    <text evidence="1">The sequence shown here is derived from an EMBL/GenBank/DDBJ whole genome shotgun (WGS) entry which is preliminary data.</text>
</comment>
<keyword evidence="2" id="KW-1185">Reference proteome</keyword>
<protein>
    <submittedName>
        <fullName evidence="1">Uncharacterized protein</fullName>
    </submittedName>
</protein>
<organism evidence="1 2">
    <name type="scientific">Zophobas morio</name>
    <dbReference type="NCBI Taxonomy" id="2755281"/>
    <lineage>
        <taxon>Eukaryota</taxon>
        <taxon>Metazoa</taxon>
        <taxon>Ecdysozoa</taxon>
        <taxon>Arthropoda</taxon>
        <taxon>Hexapoda</taxon>
        <taxon>Insecta</taxon>
        <taxon>Pterygota</taxon>
        <taxon>Neoptera</taxon>
        <taxon>Endopterygota</taxon>
        <taxon>Coleoptera</taxon>
        <taxon>Polyphaga</taxon>
        <taxon>Cucujiformia</taxon>
        <taxon>Tenebrionidae</taxon>
        <taxon>Zophobas</taxon>
    </lineage>
</organism>